<evidence type="ECO:0000313" key="3">
    <source>
        <dbReference type="Proteomes" id="UP000037442"/>
    </source>
</evidence>
<reference evidence="3" key="1">
    <citation type="submission" date="2014-06" db="EMBL/GenBank/DDBJ databases">
        <title>Draft genome sequence of C. testosteroni WDL7.</title>
        <authorList>
            <person name="Wu Y."/>
            <person name="Seshan H."/>
            <person name="Arumugam K."/>
        </authorList>
    </citation>
    <scope>NUCLEOTIDE SEQUENCE [LARGE SCALE GENOMIC DNA]</scope>
    <source>
        <strain evidence="3">WDL7</strain>
    </source>
</reference>
<dbReference type="RefSeq" id="WP_053282493.1">
    <property type="nucleotide sequence ID" value="NZ_JNVD01000013.1"/>
</dbReference>
<comment type="caution">
    <text evidence="2">The sequence shown here is derived from an EMBL/GenBank/DDBJ whole genome shotgun (WGS) entry which is preliminary data.</text>
</comment>
<dbReference type="InterPro" id="IPR018541">
    <property type="entry name" value="Ftsk_gamma"/>
</dbReference>
<feature type="domain" description="FtsK gamma" evidence="1">
    <location>
        <begin position="12"/>
        <end position="75"/>
    </location>
</feature>
<protein>
    <recommendedName>
        <fullName evidence="1">FtsK gamma domain-containing protein</fullName>
    </recommendedName>
</protein>
<organism evidence="2 3">
    <name type="scientific">Comamonas testosteroni</name>
    <name type="common">Pseudomonas testosteroni</name>
    <dbReference type="NCBI Taxonomy" id="285"/>
    <lineage>
        <taxon>Bacteria</taxon>
        <taxon>Pseudomonadati</taxon>
        <taxon>Pseudomonadota</taxon>
        <taxon>Betaproteobacteria</taxon>
        <taxon>Burkholderiales</taxon>
        <taxon>Comamonadaceae</taxon>
        <taxon>Comamonas</taxon>
    </lineage>
</organism>
<dbReference type="AlphaFoldDB" id="A0A0L7MQ27"/>
<dbReference type="SUPFAM" id="SSF46785">
    <property type="entry name" value="Winged helix' DNA-binding domain"/>
    <property type="match status" value="1"/>
</dbReference>
<name>A0A0L7MQ27_COMTE</name>
<dbReference type="PATRIC" id="fig|285.49.peg.558"/>
<dbReference type="SMART" id="SM00843">
    <property type="entry name" value="Ftsk_gamma"/>
    <property type="match status" value="1"/>
</dbReference>
<sequence length="150" mass="17164">MSTPDNPVIDVAHGREDQYIEAVALAKQKASVSFLQRKLLISYHHAEDLLERMISDGHITDYSGRCIEKVQARQIVQLRARISELEGKHARKYRLLQRGEAMCLGDQFIDNDTVTWHPVWKGLVLAGACWLPSYQPMRREIQEQPNGPTI</sequence>
<accession>A0A0L7MQ27</accession>
<gene>
    <name evidence="2" type="ORF">GL58_02665</name>
</gene>
<proteinExistence type="predicted"/>
<evidence type="ECO:0000313" key="2">
    <source>
        <dbReference type="EMBL" id="KOC23905.1"/>
    </source>
</evidence>
<dbReference type="EMBL" id="JNVD01000013">
    <property type="protein sequence ID" value="KOC23905.1"/>
    <property type="molecule type" value="Genomic_DNA"/>
</dbReference>
<dbReference type="Pfam" id="PF09397">
    <property type="entry name" value="FtsK_gamma"/>
    <property type="match status" value="1"/>
</dbReference>
<dbReference type="InterPro" id="IPR036390">
    <property type="entry name" value="WH_DNA-bd_sf"/>
</dbReference>
<dbReference type="Proteomes" id="UP000037442">
    <property type="component" value="Unassembled WGS sequence"/>
</dbReference>
<evidence type="ECO:0000259" key="1">
    <source>
        <dbReference type="SMART" id="SM00843"/>
    </source>
</evidence>
<dbReference type="Gene3D" id="1.10.10.10">
    <property type="entry name" value="Winged helix-like DNA-binding domain superfamily/Winged helix DNA-binding domain"/>
    <property type="match status" value="1"/>
</dbReference>
<dbReference type="InterPro" id="IPR036388">
    <property type="entry name" value="WH-like_DNA-bd_sf"/>
</dbReference>